<reference evidence="5" key="1">
    <citation type="submission" date="2022-05" db="EMBL/GenBank/DDBJ databases">
        <authorList>
            <person name="Park J.-S."/>
        </authorList>
    </citation>
    <scope>NUCLEOTIDE SEQUENCE</scope>
    <source>
        <strain evidence="5">2012CJ41-6</strain>
    </source>
</reference>
<feature type="domain" description="Imelysin-like" evidence="4">
    <location>
        <begin position="38"/>
        <end position="394"/>
    </location>
</feature>
<proteinExistence type="predicted"/>
<evidence type="ECO:0000313" key="5">
    <source>
        <dbReference type="EMBL" id="MCL6284933.1"/>
    </source>
</evidence>
<sequence>MKSALLSTAIAAFALTAPALATAEVSKADVLANYSDIAAANYGDSVTTAKALQVAVEALIATPSVETLQSAKAAWLMSRVPYQQTEVFRFGNAIVDDWEGKVNAWPLDEGLIDYVDASYGGPTDDNEFAALNVVANPSFTLSGNEIDASQITPELLSDTLHEADGVEANVATGYHAIEFLLWGQDLNGHGTGAGNRPWTDYAQGEACTHGNCDRRAAYLKAATDLLVSDLEWMAAQWAEGGDARSTVTANEDAGIVAMLTGMGSLSYGETAGERMRLGLMLNDPEEEHSCFADNTHNDHYYDGLGVQNVYLGQYMGADGTLVAGPSLSDLVGQADPVLDVEMREKLSRTMLALGRIKTAAEAGFAYDQMLERGNLGGEALVMGGVAGLIDQTKSIERAVVALGLDQVDFEGSDSLDNPDAVFQ</sequence>
<keyword evidence="6" id="KW-1185">Reference proteome</keyword>
<feature type="chain" id="PRO_5047450290" evidence="3">
    <location>
        <begin position="24"/>
        <end position="423"/>
    </location>
</feature>
<evidence type="ECO:0000256" key="3">
    <source>
        <dbReference type="SAM" id="SignalP"/>
    </source>
</evidence>
<organism evidence="5 6">
    <name type="scientific">Ruegeria spongiae</name>
    <dbReference type="NCBI Taxonomy" id="2942209"/>
    <lineage>
        <taxon>Bacteria</taxon>
        <taxon>Pseudomonadati</taxon>
        <taxon>Pseudomonadota</taxon>
        <taxon>Alphaproteobacteria</taxon>
        <taxon>Rhodobacterales</taxon>
        <taxon>Roseobacteraceae</taxon>
        <taxon>Ruegeria</taxon>
    </lineage>
</organism>
<comment type="subcellular location">
    <subcellularLocation>
        <location evidence="1">Cell envelope</location>
    </subcellularLocation>
</comment>
<name>A0ABT0Q4Z6_9RHOB</name>
<protein>
    <submittedName>
        <fullName evidence="5">Peptidase</fullName>
    </submittedName>
</protein>
<dbReference type="Pfam" id="PF09375">
    <property type="entry name" value="Peptidase_M75"/>
    <property type="match status" value="1"/>
</dbReference>
<dbReference type="RefSeq" id="WP_249711262.1">
    <property type="nucleotide sequence ID" value="NZ_JAMFMB010000020.1"/>
</dbReference>
<evidence type="ECO:0000256" key="1">
    <source>
        <dbReference type="ARBA" id="ARBA00004196"/>
    </source>
</evidence>
<evidence type="ECO:0000313" key="6">
    <source>
        <dbReference type="Proteomes" id="UP001203880"/>
    </source>
</evidence>
<dbReference type="Gene3D" id="1.20.1420.20">
    <property type="entry name" value="M75 peptidase, HXXE motif"/>
    <property type="match status" value="1"/>
</dbReference>
<dbReference type="Proteomes" id="UP001203880">
    <property type="component" value="Unassembled WGS sequence"/>
</dbReference>
<dbReference type="EMBL" id="JAMFMB010000020">
    <property type="protein sequence ID" value="MCL6284933.1"/>
    <property type="molecule type" value="Genomic_DNA"/>
</dbReference>
<comment type="caution">
    <text evidence="5">The sequence shown here is derived from an EMBL/GenBank/DDBJ whole genome shotgun (WGS) entry which is preliminary data.</text>
</comment>
<keyword evidence="2 3" id="KW-0732">Signal</keyword>
<feature type="signal peptide" evidence="3">
    <location>
        <begin position="1"/>
        <end position="23"/>
    </location>
</feature>
<dbReference type="InterPro" id="IPR038352">
    <property type="entry name" value="Imelysin_sf"/>
</dbReference>
<evidence type="ECO:0000259" key="4">
    <source>
        <dbReference type="Pfam" id="PF09375"/>
    </source>
</evidence>
<dbReference type="InterPro" id="IPR018976">
    <property type="entry name" value="Imelysin-like"/>
</dbReference>
<dbReference type="CDD" id="cd14657">
    <property type="entry name" value="Imelysin_IrpA-like"/>
    <property type="match status" value="1"/>
</dbReference>
<gene>
    <name evidence="5" type="ORF">M3P21_15480</name>
</gene>
<evidence type="ECO:0000256" key="2">
    <source>
        <dbReference type="ARBA" id="ARBA00022729"/>
    </source>
</evidence>
<accession>A0ABT0Q4Z6</accession>